<name>A0A4Q9KFP3_9ACTN</name>
<proteinExistence type="predicted"/>
<evidence type="ECO:0000256" key="1">
    <source>
        <dbReference type="SAM" id="MobiDB-lite"/>
    </source>
</evidence>
<dbReference type="EMBL" id="SDMQ01000005">
    <property type="protein sequence ID" value="TBT85383.1"/>
    <property type="molecule type" value="Genomic_DNA"/>
</dbReference>
<feature type="region of interest" description="Disordered" evidence="1">
    <location>
        <begin position="1"/>
        <end position="69"/>
    </location>
</feature>
<accession>A0A4Q9KFP3</accession>
<dbReference type="AlphaFoldDB" id="A0A4Q9KFP3"/>
<feature type="compositionally biased region" description="Low complexity" evidence="1">
    <location>
        <begin position="1"/>
        <end position="36"/>
    </location>
</feature>
<gene>
    <name evidence="2" type="ORF">ET989_06455</name>
</gene>
<dbReference type="RefSeq" id="WP_131167724.1">
    <property type="nucleotide sequence ID" value="NZ_SDMQ01000005.1"/>
</dbReference>
<reference evidence="2 3" key="1">
    <citation type="submission" date="2019-01" db="EMBL/GenBank/DDBJ databases">
        <title>Lactibacter flavus gen. nov., sp. nov., a novel bacterium of the family Propionibacteriaceae isolated from raw milk and dairy products.</title>
        <authorList>
            <person name="Huptas C."/>
            <person name="Wenning M."/>
            <person name="Breitenwieser F."/>
            <person name="Doll E."/>
            <person name="Von Neubeck M."/>
            <person name="Busse H.-J."/>
            <person name="Scherer S."/>
        </authorList>
    </citation>
    <scope>NUCLEOTIDE SEQUENCE [LARGE SCALE GENOMIC DNA]</scope>
    <source>
        <strain evidence="2 3">KCTC 33808</strain>
    </source>
</reference>
<keyword evidence="3" id="KW-1185">Reference proteome</keyword>
<evidence type="ECO:0000313" key="2">
    <source>
        <dbReference type="EMBL" id="TBT85383.1"/>
    </source>
</evidence>
<comment type="caution">
    <text evidence="2">The sequence shown here is derived from an EMBL/GenBank/DDBJ whole genome shotgun (WGS) entry which is preliminary data.</text>
</comment>
<dbReference type="Proteomes" id="UP000292373">
    <property type="component" value="Unassembled WGS sequence"/>
</dbReference>
<dbReference type="OrthoDB" id="3405348at2"/>
<sequence>MARTASRSARTGRFVKTSTARRSPRTTTTERIGRGTSNKTTVHRSTITGRFVRESTAQRHPSTTISQRV</sequence>
<evidence type="ECO:0000313" key="3">
    <source>
        <dbReference type="Proteomes" id="UP000292373"/>
    </source>
</evidence>
<protein>
    <submittedName>
        <fullName evidence="2">Uncharacterized protein</fullName>
    </submittedName>
</protein>
<organism evidence="2 3">
    <name type="scientific">Propioniciclava sinopodophylli</name>
    <dbReference type="NCBI Taxonomy" id="1837344"/>
    <lineage>
        <taxon>Bacteria</taxon>
        <taxon>Bacillati</taxon>
        <taxon>Actinomycetota</taxon>
        <taxon>Actinomycetes</taxon>
        <taxon>Propionibacteriales</taxon>
        <taxon>Propionibacteriaceae</taxon>
        <taxon>Propioniciclava</taxon>
    </lineage>
</organism>
<feature type="compositionally biased region" description="Polar residues" evidence="1">
    <location>
        <begin position="37"/>
        <end position="48"/>
    </location>
</feature>
<feature type="compositionally biased region" description="Polar residues" evidence="1">
    <location>
        <begin position="58"/>
        <end position="69"/>
    </location>
</feature>